<evidence type="ECO:0000256" key="6">
    <source>
        <dbReference type="ARBA" id="ARBA00022777"/>
    </source>
</evidence>
<dbReference type="Proteomes" id="UP001144110">
    <property type="component" value="Unassembled WGS sequence"/>
</dbReference>
<dbReference type="Pfam" id="PF00512">
    <property type="entry name" value="HisKA"/>
    <property type="match status" value="1"/>
</dbReference>
<keyword evidence="6 11" id="KW-0418">Kinase</keyword>
<sequence>MKNLKVYNLFSNLLSKYINFWPVLILWIVVLISSAILIISAIFTYQNTKKAGEDTLKMQAMGIAITLQSFLQSAELENLSDLDYGIFFDIILNEEWEGIAFISLYDENGYIVLHSNPELIGRKVELEKVSSYPYYHYLILKTLEKVFVADFKITFFRNHFYILRIALHTYPAEKMLKKAKIFAGIKAGVATGLILFGILATFIIKKVEKMQLRFKELESISLMTKILAHEIRNPLGSIKGFSQYLIRKVDEKFKEPLKIIFKEALRIERLTDELLLYTNPVRVSVNDFFLNELLEEVLIGFKNNYPEVIFRLNCDCKIKIRCDRDKLKEVIINLLQNAVDAVLERSKVQKIIELNVEKRENKIKLEIVDNGIGMDEKTLVKATEPFFTTKSKGSGLGLAIVKKICEALNIEFEIDSKKGEGTRVCLIISESL</sequence>
<keyword evidence="7" id="KW-0067">ATP-binding</keyword>
<evidence type="ECO:0000259" key="10">
    <source>
        <dbReference type="PROSITE" id="PS50109"/>
    </source>
</evidence>
<dbReference type="EMBL" id="JAPHEG010000002">
    <property type="protein sequence ID" value="MDF2953361.1"/>
    <property type="molecule type" value="Genomic_DNA"/>
</dbReference>
<dbReference type="InterPro" id="IPR003594">
    <property type="entry name" value="HATPase_dom"/>
</dbReference>
<dbReference type="PANTHER" id="PTHR43065">
    <property type="entry name" value="SENSOR HISTIDINE KINASE"/>
    <property type="match status" value="1"/>
</dbReference>
<evidence type="ECO:0000256" key="9">
    <source>
        <dbReference type="SAM" id="Phobius"/>
    </source>
</evidence>
<comment type="caution">
    <text evidence="11">The sequence shown here is derived from an EMBL/GenBank/DDBJ whole genome shotgun (WGS) entry which is preliminary data.</text>
</comment>
<evidence type="ECO:0000256" key="4">
    <source>
        <dbReference type="ARBA" id="ARBA00022679"/>
    </source>
</evidence>
<evidence type="ECO:0000313" key="12">
    <source>
        <dbReference type="Proteomes" id="UP001144110"/>
    </source>
</evidence>
<dbReference type="PRINTS" id="PR00344">
    <property type="entry name" value="BCTRLSENSOR"/>
</dbReference>
<dbReference type="SMART" id="SM00388">
    <property type="entry name" value="HisKA"/>
    <property type="match status" value="1"/>
</dbReference>
<dbReference type="AlphaFoldDB" id="A0AAE3P5X4"/>
<keyword evidence="4" id="KW-0808">Transferase</keyword>
<feature type="transmembrane region" description="Helical" evidence="9">
    <location>
        <begin position="181"/>
        <end position="204"/>
    </location>
</feature>
<reference evidence="11" key="1">
    <citation type="submission" date="2022-11" db="EMBL/GenBank/DDBJ databases">
        <title>Candidatus Alkanophaga archaea from heated hydrothermal vent sediment oxidize petroleum alkanes.</title>
        <authorList>
            <person name="Zehnle H."/>
            <person name="Laso-Perez R."/>
            <person name="Lipp J."/>
            <person name="Teske A."/>
            <person name="Wegener G."/>
        </authorList>
    </citation>
    <scope>NUCLEOTIDE SEQUENCE</scope>
    <source>
        <strain evidence="11">MCA70</strain>
    </source>
</reference>
<dbReference type="SUPFAM" id="SSF47384">
    <property type="entry name" value="Homodimeric domain of signal transducing histidine kinase"/>
    <property type="match status" value="1"/>
</dbReference>
<evidence type="ECO:0000313" key="11">
    <source>
        <dbReference type="EMBL" id="MDF2953361.1"/>
    </source>
</evidence>
<feature type="domain" description="Histidine kinase" evidence="10">
    <location>
        <begin position="226"/>
        <end position="432"/>
    </location>
</feature>
<dbReference type="SMART" id="SM00387">
    <property type="entry name" value="HATPase_c"/>
    <property type="match status" value="1"/>
</dbReference>
<dbReference type="PROSITE" id="PS50109">
    <property type="entry name" value="HIS_KIN"/>
    <property type="match status" value="1"/>
</dbReference>
<evidence type="ECO:0000256" key="2">
    <source>
        <dbReference type="ARBA" id="ARBA00012438"/>
    </source>
</evidence>
<dbReference type="Gene3D" id="1.10.287.130">
    <property type="match status" value="1"/>
</dbReference>
<accession>A0AAE3P5X4</accession>
<dbReference type="SUPFAM" id="SSF55874">
    <property type="entry name" value="ATPase domain of HSP90 chaperone/DNA topoisomerase II/histidine kinase"/>
    <property type="match status" value="1"/>
</dbReference>
<dbReference type="InterPro" id="IPR036890">
    <property type="entry name" value="HATPase_C_sf"/>
</dbReference>
<dbReference type="Pfam" id="PF02518">
    <property type="entry name" value="HATPase_c"/>
    <property type="match status" value="1"/>
</dbReference>
<keyword evidence="3" id="KW-0597">Phosphoprotein</keyword>
<keyword evidence="9" id="KW-1133">Transmembrane helix</keyword>
<dbReference type="GO" id="GO:0000155">
    <property type="term" value="F:phosphorelay sensor kinase activity"/>
    <property type="evidence" value="ECO:0007669"/>
    <property type="project" value="InterPro"/>
</dbReference>
<name>A0AAE3P5X4_9BACT</name>
<keyword evidence="9" id="KW-0812">Transmembrane</keyword>
<keyword evidence="8" id="KW-0902">Two-component regulatory system</keyword>
<evidence type="ECO:0000256" key="8">
    <source>
        <dbReference type="ARBA" id="ARBA00023012"/>
    </source>
</evidence>
<comment type="catalytic activity">
    <reaction evidence="1">
        <text>ATP + protein L-histidine = ADP + protein N-phospho-L-histidine.</text>
        <dbReference type="EC" id="2.7.13.3"/>
    </reaction>
</comment>
<evidence type="ECO:0000256" key="7">
    <source>
        <dbReference type="ARBA" id="ARBA00022840"/>
    </source>
</evidence>
<keyword evidence="9" id="KW-0472">Membrane</keyword>
<keyword evidence="5" id="KW-0547">Nucleotide-binding</keyword>
<evidence type="ECO:0000256" key="5">
    <source>
        <dbReference type="ARBA" id="ARBA00022741"/>
    </source>
</evidence>
<dbReference type="CDD" id="cd00082">
    <property type="entry name" value="HisKA"/>
    <property type="match status" value="1"/>
</dbReference>
<dbReference type="PANTHER" id="PTHR43065:SF10">
    <property type="entry name" value="PEROXIDE STRESS-ACTIVATED HISTIDINE KINASE MAK3"/>
    <property type="match status" value="1"/>
</dbReference>
<organism evidence="11 12">
    <name type="scientific">Candidatus Thermodesulfobacterium syntrophicum</name>
    <dbReference type="NCBI Taxonomy" id="3060442"/>
    <lineage>
        <taxon>Bacteria</taxon>
        <taxon>Pseudomonadati</taxon>
        <taxon>Thermodesulfobacteriota</taxon>
        <taxon>Thermodesulfobacteria</taxon>
        <taxon>Thermodesulfobacteriales</taxon>
        <taxon>Thermodesulfobacteriaceae</taxon>
        <taxon>Thermodesulfobacterium</taxon>
    </lineage>
</organism>
<feature type="transmembrane region" description="Helical" evidence="9">
    <location>
        <begin position="20"/>
        <end position="43"/>
    </location>
</feature>
<proteinExistence type="predicted"/>
<dbReference type="Gene3D" id="3.30.565.10">
    <property type="entry name" value="Histidine kinase-like ATPase, C-terminal domain"/>
    <property type="match status" value="1"/>
</dbReference>
<dbReference type="InterPro" id="IPR005467">
    <property type="entry name" value="His_kinase_dom"/>
</dbReference>
<dbReference type="InterPro" id="IPR003661">
    <property type="entry name" value="HisK_dim/P_dom"/>
</dbReference>
<dbReference type="InterPro" id="IPR036097">
    <property type="entry name" value="HisK_dim/P_sf"/>
</dbReference>
<evidence type="ECO:0000256" key="3">
    <source>
        <dbReference type="ARBA" id="ARBA00022553"/>
    </source>
</evidence>
<dbReference type="InterPro" id="IPR004358">
    <property type="entry name" value="Sig_transdc_His_kin-like_C"/>
</dbReference>
<evidence type="ECO:0000256" key="1">
    <source>
        <dbReference type="ARBA" id="ARBA00000085"/>
    </source>
</evidence>
<dbReference type="GO" id="GO:0005524">
    <property type="term" value="F:ATP binding"/>
    <property type="evidence" value="ECO:0007669"/>
    <property type="project" value="UniProtKB-KW"/>
</dbReference>
<protein>
    <recommendedName>
        <fullName evidence="2">histidine kinase</fullName>
        <ecNumber evidence="2">2.7.13.3</ecNumber>
    </recommendedName>
</protein>
<dbReference type="EC" id="2.7.13.3" evidence="2"/>
<gene>
    <name evidence="11" type="ORF">OD816_000606</name>
</gene>